<dbReference type="Gene3D" id="3.40.50.150">
    <property type="entry name" value="Vaccinia Virus protein VP39"/>
    <property type="match status" value="1"/>
</dbReference>
<dbReference type="GO" id="GO:0008168">
    <property type="term" value="F:methyltransferase activity"/>
    <property type="evidence" value="ECO:0007669"/>
    <property type="project" value="UniProtKB-KW"/>
</dbReference>
<gene>
    <name evidence="3" type="ORF">RXV94_04790</name>
</gene>
<comment type="caution">
    <text evidence="3">The sequence shown here is derived from an EMBL/GenBank/DDBJ whole genome shotgun (WGS) entry which is preliminary data.</text>
</comment>
<evidence type="ECO:0000256" key="1">
    <source>
        <dbReference type="ARBA" id="ARBA00022679"/>
    </source>
</evidence>
<sequence length="287" mass="33422">MTASKSNTVINKEHFDHLYLNVNINSILKKINNLHSFLNDATKTDTSWVGMYYDDFQNKLKGKKVLELGCGDCTNAAIMAALGADVYANDISQVAGKFIENLNEQFPFDTPITFIKGDFLESELTPNFYDIVIGKAFVHHLTPNQEIQFIEKIVTVLKPNGLVRYFEPAINSKFLDKLRWLIPVSGRPSKLQRKEFESWKMNDPHPERDNSSKNYERIGKVYFEQIRIIPFGSIERFHRLLPQKYDRKFRRFAFKLEKQLPNRLNLTFARSHLIEYRNPIKSGELNV</sequence>
<evidence type="ECO:0000313" key="4">
    <source>
        <dbReference type="Proteomes" id="UP001268651"/>
    </source>
</evidence>
<reference evidence="3 4" key="1">
    <citation type="submission" date="2023-10" db="EMBL/GenBank/DDBJ databases">
        <title>Marimonas sp. nov. isolated from tidal mud flat.</title>
        <authorList>
            <person name="Jaincy N.J."/>
            <person name="Srinivasan S."/>
            <person name="Lee S.-S."/>
        </authorList>
    </citation>
    <scope>NUCLEOTIDE SEQUENCE [LARGE SCALE GENOMIC DNA]</scope>
    <source>
        <strain evidence="3 4">MJ-SS3</strain>
    </source>
</reference>
<organism evidence="3 4">
    <name type="scientific">Gilvirhabdus luticola</name>
    <dbReference type="NCBI Taxonomy" id="3079858"/>
    <lineage>
        <taxon>Bacteria</taxon>
        <taxon>Pseudomonadati</taxon>
        <taxon>Bacteroidota</taxon>
        <taxon>Flavobacteriia</taxon>
        <taxon>Flavobacteriales</taxon>
        <taxon>Flavobacteriaceae</taxon>
        <taxon>Gilvirhabdus</taxon>
    </lineage>
</organism>
<keyword evidence="3" id="KW-0489">Methyltransferase</keyword>
<protein>
    <submittedName>
        <fullName evidence="3">Class I SAM-dependent methyltransferase</fullName>
        <ecNumber evidence="3">2.1.-.-</ecNumber>
    </submittedName>
</protein>
<dbReference type="InterPro" id="IPR029063">
    <property type="entry name" value="SAM-dependent_MTases_sf"/>
</dbReference>
<accession>A0ABU3U4Y4</accession>
<keyword evidence="1 3" id="KW-0808">Transferase</keyword>
<name>A0ABU3U4Y4_9FLAO</name>
<keyword evidence="4" id="KW-1185">Reference proteome</keyword>
<dbReference type="CDD" id="cd02440">
    <property type="entry name" value="AdoMet_MTases"/>
    <property type="match status" value="1"/>
</dbReference>
<evidence type="ECO:0000313" key="3">
    <source>
        <dbReference type="EMBL" id="MDU8885468.1"/>
    </source>
</evidence>
<dbReference type="InterPro" id="IPR041698">
    <property type="entry name" value="Methyltransf_25"/>
</dbReference>
<dbReference type="EMBL" id="JAWHTF010000002">
    <property type="protein sequence ID" value="MDU8885468.1"/>
    <property type="molecule type" value="Genomic_DNA"/>
</dbReference>
<dbReference type="Proteomes" id="UP001268651">
    <property type="component" value="Unassembled WGS sequence"/>
</dbReference>
<dbReference type="EC" id="2.1.-.-" evidence="3"/>
<dbReference type="SUPFAM" id="SSF53335">
    <property type="entry name" value="S-adenosyl-L-methionine-dependent methyltransferases"/>
    <property type="match status" value="1"/>
</dbReference>
<dbReference type="GO" id="GO:0032259">
    <property type="term" value="P:methylation"/>
    <property type="evidence" value="ECO:0007669"/>
    <property type="project" value="UniProtKB-KW"/>
</dbReference>
<feature type="domain" description="Methyltransferase" evidence="2">
    <location>
        <begin position="65"/>
        <end position="161"/>
    </location>
</feature>
<dbReference type="RefSeq" id="WP_316661348.1">
    <property type="nucleotide sequence ID" value="NZ_JAWHTF010000002.1"/>
</dbReference>
<evidence type="ECO:0000259" key="2">
    <source>
        <dbReference type="Pfam" id="PF13649"/>
    </source>
</evidence>
<dbReference type="PANTHER" id="PTHR43861">
    <property type="entry name" value="TRANS-ACONITATE 2-METHYLTRANSFERASE-RELATED"/>
    <property type="match status" value="1"/>
</dbReference>
<dbReference type="Pfam" id="PF13649">
    <property type="entry name" value="Methyltransf_25"/>
    <property type="match status" value="1"/>
</dbReference>
<proteinExistence type="predicted"/>